<reference evidence="9" key="1">
    <citation type="submission" date="2022-07" db="EMBL/GenBank/DDBJ databases">
        <title>Mycobacterium kiyosense sp. nov., scotochromogenic slow-glowing species isolated from respiratory specimens.</title>
        <authorList>
            <person name="Fukano H."/>
            <person name="Kazumi Y."/>
            <person name="Sakagami N."/>
            <person name="Ato M."/>
            <person name="Mitarai S."/>
            <person name="Hoshino Y."/>
        </authorList>
    </citation>
    <scope>NUCLEOTIDE SEQUENCE</scope>
    <source>
        <strain evidence="9">SRL2020-028</strain>
    </source>
</reference>
<evidence type="ECO:0000313" key="10">
    <source>
        <dbReference type="Proteomes" id="UP001165663"/>
    </source>
</evidence>
<comment type="cofactor">
    <cofactor evidence="1">
        <name>heme</name>
        <dbReference type="ChEBI" id="CHEBI:30413"/>
    </cofactor>
</comment>
<dbReference type="Pfam" id="PF00067">
    <property type="entry name" value="p450"/>
    <property type="match status" value="2"/>
</dbReference>
<dbReference type="GO" id="GO:0005506">
    <property type="term" value="F:iron ion binding"/>
    <property type="evidence" value="ECO:0007669"/>
    <property type="project" value="InterPro"/>
</dbReference>
<dbReference type="GO" id="GO:0036199">
    <property type="term" value="F:cholest-4-en-3-one 26-monooxygenase activity"/>
    <property type="evidence" value="ECO:0007669"/>
    <property type="project" value="TreeGrafter"/>
</dbReference>
<evidence type="ECO:0000256" key="5">
    <source>
        <dbReference type="ARBA" id="ARBA00023002"/>
    </source>
</evidence>
<dbReference type="Gene3D" id="1.10.630.10">
    <property type="entry name" value="Cytochrome P450"/>
    <property type="match status" value="1"/>
</dbReference>
<evidence type="ECO:0000256" key="6">
    <source>
        <dbReference type="ARBA" id="ARBA00023004"/>
    </source>
</evidence>
<dbReference type="InterPro" id="IPR001128">
    <property type="entry name" value="Cyt_P450"/>
</dbReference>
<evidence type="ECO:0000256" key="2">
    <source>
        <dbReference type="ARBA" id="ARBA00010617"/>
    </source>
</evidence>
<dbReference type="Proteomes" id="UP001165663">
    <property type="component" value="Unassembled WGS sequence"/>
</dbReference>
<gene>
    <name evidence="9" type="ORF">SRL2020028_60830</name>
</gene>
<dbReference type="InterPro" id="IPR002397">
    <property type="entry name" value="Cyt_P450_B"/>
</dbReference>
<sequence>MNAWLELAAYYYNLVEERRKQPKDDMISALIAARVREESGAESTLEDYEIALFALLLVGAGTETVTKLVASAVAVFAQHPDQWQMLLEDRRRIPGAVEELLRYDGPVLYNVRSTRREVTLRRVTIPAGKPVFLCTASANRDPDAFTDADTFDIGRDHSQAQHLGFGYGVHSCLGAALARMETAIALDHLLDFMPRYEVIWEDSRRVNSSNSTGWSHLPVRVLG</sequence>
<comment type="similarity">
    <text evidence="2 8">Belongs to the cytochrome P450 family.</text>
</comment>
<evidence type="ECO:0000313" key="9">
    <source>
        <dbReference type="EMBL" id="GLB86827.1"/>
    </source>
</evidence>
<dbReference type="InterPro" id="IPR017972">
    <property type="entry name" value="Cyt_P450_CS"/>
</dbReference>
<dbReference type="GO" id="GO:0006707">
    <property type="term" value="P:cholesterol catabolic process"/>
    <property type="evidence" value="ECO:0007669"/>
    <property type="project" value="TreeGrafter"/>
</dbReference>
<dbReference type="PROSITE" id="PS00086">
    <property type="entry name" value="CYTOCHROME_P450"/>
    <property type="match status" value="1"/>
</dbReference>
<dbReference type="GO" id="GO:0008395">
    <property type="term" value="F:steroid hydroxylase activity"/>
    <property type="evidence" value="ECO:0007669"/>
    <property type="project" value="TreeGrafter"/>
</dbReference>
<dbReference type="EMBL" id="BRXE01000194">
    <property type="protein sequence ID" value="GLB86827.1"/>
    <property type="molecule type" value="Genomic_DNA"/>
</dbReference>
<evidence type="ECO:0000256" key="8">
    <source>
        <dbReference type="RuleBase" id="RU000461"/>
    </source>
</evidence>
<dbReference type="PANTHER" id="PTHR46696:SF4">
    <property type="entry name" value="BIOTIN BIOSYNTHESIS CYTOCHROME P450"/>
    <property type="match status" value="1"/>
</dbReference>
<dbReference type="SUPFAM" id="SSF48264">
    <property type="entry name" value="Cytochrome P450"/>
    <property type="match status" value="1"/>
</dbReference>
<protein>
    <recommendedName>
        <fullName evidence="11">Cytochrome P450</fullName>
    </recommendedName>
</protein>
<dbReference type="PANTHER" id="PTHR46696">
    <property type="entry name" value="P450, PUTATIVE (EUROFUNG)-RELATED"/>
    <property type="match status" value="1"/>
</dbReference>
<dbReference type="GO" id="GO:0020037">
    <property type="term" value="F:heme binding"/>
    <property type="evidence" value="ECO:0007669"/>
    <property type="project" value="InterPro"/>
</dbReference>
<dbReference type="AlphaFoldDB" id="A0AA37Q581"/>
<keyword evidence="4 8" id="KW-0479">Metal-binding</keyword>
<dbReference type="PRINTS" id="PR00359">
    <property type="entry name" value="BP450"/>
</dbReference>
<evidence type="ECO:0000256" key="7">
    <source>
        <dbReference type="ARBA" id="ARBA00023033"/>
    </source>
</evidence>
<keyword evidence="3 8" id="KW-0349">Heme</keyword>
<proteinExistence type="inferred from homology"/>
<dbReference type="InterPro" id="IPR036396">
    <property type="entry name" value="Cyt_P450_sf"/>
</dbReference>
<evidence type="ECO:0000256" key="1">
    <source>
        <dbReference type="ARBA" id="ARBA00001971"/>
    </source>
</evidence>
<evidence type="ECO:0000256" key="3">
    <source>
        <dbReference type="ARBA" id="ARBA00022617"/>
    </source>
</evidence>
<organism evidence="9 10">
    <name type="scientific">Mycobacterium kiyosense</name>
    <dbReference type="NCBI Taxonomy" id="2871094"/>
    <lineage>
        <taxon>Bacteria</taxon>
        <taxon>Bacillati</taxon>
        <taxon>Actinomycetota</taxon>
        <taxon>Actinomycetes</taxon>
        <taxon>Mycobacteriales</taxon>
        <taxon>Mycobacteriaceae</taxon>
        <taxon>Mycobacterium</taxon>
    </lineage>
</organism>
<keyword evidence="6 8" id="KW-0408">Iron</keyword>
<name>A0AA37Q581_9MYCO</name>
<keyword evidence="7 8" id="KW-0503">Monooxygenase</keyword>
<accession>A0AA37Q581</accession>
<evidence type="ECO:0008006" key="11">
    <source>
        <dbReference type="Google" id="ProtNLM"/>
    </source>
</evidence>
<keyword evidence="5 8" id="KW-0560">Oxidoreductase</keyword>
<comment type="caution">
    <text evidence="9">The sequence shown here is derived from an EMBL/GenBank/DDBJ whole genome shotgun (WGS) entry which is preliminary data.</text>
</comment>
<evidence type="ECO:0000256" key="4">
    <source>
        <dbReference type="ARBA" id="ARBA00022723"/>
    </source>
</evidence>